<proteinExistence type="predicted"/>
<protein>
    <submittedName>
        <fullName evidence="1">Transposase IS4 family protein</fullName>
    </submittedName>
</protein>
<comment type="caution">
    <text evidence="1">The sequence shown here is derived from an EMBL/GenBank/DDBJ whole genome shotgun (WGS) entry which is preliminary data.</text>
</comment>
<sequence length="182" mass="21455">MKSEEDRKRCEKVLEEYREAMRKFSMNDLTINPTLSFGVFYATRSVMEKINIYEILKRHTRTYAEILSFMIISRLFEPSSDIDLIELEKRVYYPWALHMSEDNVYRSLDSLLEGKDDIEMDIFKALKPDTSTVHYDLTSSYFEGKENNDLVMFGYSRDKKRGKEQIVIGLVMADGIPIHHEV</sequence>
<reference evidence="1" key="1">
    <citation type="submission" date="2013-08" db="EMBL/GenBank/DDBJ databases">
        <authorList>
            <person name="Mendez C."/>
            <person name="Richter M."/>
            <person name="Ferrer M."/>
            <person name="Sanchez J."/>
        </authorList>
    </citation>
    <scope>NUCLEOTIDE SEQUENCE</scope>
</reference>
<dbReference type="EMBL" id="AUZX01002509">
    <property type="protein sequence ID" value="EQD76296.1"/>
    <property type="molecule type" value="Genomic_DNA"/>
</dbReference>
<organism evidence="1">
    <name type="scientific">mine drainage metagenome</name>
    <dbReference type="NCBI Taxonomy" id="410659"/>
    <lineage>
        <taxon>unclassified sequences</taxon>
        <taxon>metagenomes</taxon>
        <taxon>ecological metagenomes</taxon>
    </lineage>
</organism>
<dbReference type="AlphaFoldDB" id="T1BTN3"/>
<gene>
    <name evidence="1" type="ORF">B1A_03413</name>
</gene>
<accession>T1BTN3</accession>
<feature type="non-terminal residue" evidence="1">
    <location>
        <position position="182"/>
    </location>
</feature>
<reference evidence="1" key="2">
    <citation type="journal article" date="2014" name="ISME J.">
        <title>Microbial stratification in low pH oxic and suboxic macroscopic growths along an acid mine drainage.</title>
        <authorList>
            <person name="Mendez-Garcia C."/>
            <person name="Mesa V."/>
            <person name="Sprenger R.R."/>
            <person name="Richter M."/>
            <person name="Diez M.S."/>
            <person name="Solano J."/>
            <person name="Bargiela R."/>
            <person name="Golyshina O.V."/>
            <person name="Manteca A."/>
            <person name="Ramos J.L."/>
            <person name="Gallego J.R."/>
            <person name="Llorente I."/>
            <person name="Martins Dos Santos V.A."/>
            <person name="Jensen O.N."/>
            <person name="Pelaez A.I."/>
            <person name="Sanchez J."/>
            <person name="Ferrer M."/>
        </authorList>
    </citation>
    <scope>NUCLEOTIDE SEQUENCE</scope>
</reference>
<evidence type="ECO:0000313" key="1">
    <source>
        <dbReference type="EMBL" id="EQD76296.1"/>
    </source>
</evidence>
<name>T1BTN3_9ZZZZ</name>